<evidence type="ECO:0000256" key="2">
    <source>
        <dbReference type="SAM" id="SignalP"/>
    </source>
</evidence>
<feature type="compositionally biased region" description="Low complexity" evidence="1">
    <location>
        <begin position="34"/>
        <end position="46"/>
    </location>
</feature>
<keyword evidence="2" id="KW-0732">Signal</keyword>
<accession>C3L483</accession>
<dbReference type="eggNOG" id="ENOG50333E2">
    <property type="taxonomic scope" value="Bacteria"/>
</dbReference>
<feature type="signal peptide" evidence="2">
    <location>
        <begin position="1"/>
        <end position="23"/>
    </location>
</feature>
<evidence type="ECO:0000313" key="5">
    <source>
        <dbReference type="Proteomes" id="UP000001227"/>
    </source>
</evidence>
<name>C3L483_AMOA5</name>
<evidence type="ECO:0000313" key="4">
    <source>
        <dbReference type="EMBL" id="ACP21124.1"/>
    </source>
</evidence>
<dbReference type="STRING" id="452471.Aasi_1909"/>
<gene>
    <name evidence="4" type="ordered locus">Aasi_1909</name>
</gene>
<sequence>MRNFFPLVCLLVISMITSSSAIARPKKANTTSRATTTKKQPAKATQSNAKTLKAELKEWGKRKKSLKPLQLKELIEENHKLRMQNQTLNTNVKDLNGSIKGLESKLRETIKTELMREKANAAVRDLAELPEGSYTVDKATGQVFIGGILDERYGVDKETGVPFIKGILFKVQIGANKDLDLKEVLVDEVHHENLEQEKDNNLYKYTIGHFRNYWEANKLKKGLRAMGIKLAWIVPYKDGKRVLLKEVLPVVIEQKNKKKAK</sequence>
<feature type="domain" description="SPOR" evidence="3">
    <location>
        <begin position="169"/>
        <end position="228"/>
    </location>
</feature>
<dbReference type="HOGENOM" id="CLU_1064126_0_0_10"/>
<organism evidence="4 5">
    <name type="scientific">Amoebophilus asiaticus (strain 5a2)</name>
    <dbReference type="NCBI Taxonomy" id="452471"/>
    <lineage>
        <taxon>Bacteria</taxon>
        <taxon>Pseudomonadati</taxon>
        <taxon>Bacteroidota</taxon>
        <taxon>Cytophagia</taxon>
        <taxon>Cytophagales</taxon>
        <taxon>Amoebophilaceae</taxon>
        <taxon>Candidatus Amoebophilus</taxon>
    </lineage>
</organism>
<protein>
    <recommendedName>
        <fullName evidence="3">SPOR domain-containing protein</fullName>
    </recommendedName>
</protein>
<feature type="chain" id="PRO_5002929148" description="SPOR domain-containing protein" evidence="2">
    <location>
        <begin position="24"/>
        <end position="261"/>
    </location>
</feature>
<reference evidence="4 5" key="1">
    <citation type="journal article" date="2010" name="J. Bacteriol.">
        <title>The genome of the amoeba symbiont 'Candidatus Amoebophilus asiaticus' reveals common mechanisms for host cell interaction among amoeba-associated bacteria.</title>
        <authorList>
            <person name="Schmitz-Esser S."/>
            <person name="Tischler P."/>
            <person name="Arnold R."/>
            <person name="Montanaro J."/>
            <person name="Wagner M."/>
            <person name="Rattei T."/>
            <person name="Horn M."/>
        </authorList>
    </citation>
    <scope>NUCLEOTIDE SEQUENCE [LARGE SCALE GENOMIC DNA]</scope>
    <source>
        <strain evidence="4 5">5a2</strain>
    </source>
</reference>
<dbReference type="EMBL" id="CP001102">
    <property type="protein sequence ID" value="ACP21124.1"/>
    <property type="molecule type" value="Genomic_DNA"/>
</dbReference>
<dbReference type="GO" id="GO:0042834">
    <property type="term" value="F:peptidoglycan binding"/>
    <property type="evidence" value="ECO:0007669"/>
    <property type="project" value="InterPro"/>
</dbReference>
<proteinExistence type="predicted"/>
<dbReference type="Proteomes" id="UP000001227">
    <property type="component" value="Chromosome"/>
</dbReference>
<feature type="region of interest" description="Disordered" evidence="1">
    <location>
        <begin position="22"/>
        <end position="47"/>
    </location>
</feature>
<dbReference type="Pfam" id="PF05036">
    <property type="entry name" value="SPOR"/>
    <property type="match status" value="1"/>
</dbReference>
<evidence type="ECO:0000256" key="1">
    <source>
        <dbReference type="SAM" id="MobiDB-lite"/>
    </source>
</evidence>
<dbReference type="InterPro" id="IPR007730">
    <property type="entry name" value="SPOR-like_dom"/>
</dbReference>
<evidence type="ECO:0000259" key="3">
    <source>
        <dbReference type="Pfam" id="PF05036"/>
    </source>
</evidence>
<dbReference type="AlphaFoldDB" id="C3L483"/>
<keyword evidence="5" id="KW-1185">Reference proteome</keyword>
<dbReference type="KEGG" id="aas:Aasi_1909"/>